<evidence type="ECO:0000313" key="2">
    <source>
        <dbReference type="Proteomes" id="UP000293719"/>
    </source>
</evidence>
<sequence>MEPIVFAMFIMGCGHNLDVCRPVDTSTQQFETRAACEEAIPDAARDVTGFPTAIGACVGLSATQASARPDYLWYFAADGRLIVEPKDEAIQLAGGTGG</sequence>
<accession>A0A4P6UZX9</accession>
<dbReference type="RefSeq" id="WP_131615530.1">
    <property type="nucleotide sequence ID" value="NZ_CP036532.1"/>
</dbReference>
<proteinExistence type="predicted"/>
<protein>
    <submittedName>
        <fullName evidence="1">Uncharacterized protein</fullName>
    </submittedName>
</protein>
<evidence type="ECO:0000313" key="1">
    <source>
        <dbReference type="EMBL" id="QBK29816.1"/>
    </source>
</evidence>
<dbReference type="Proteomes" id="UP000293719">
    <property type="component" value="Chromosome"/>
</dbReference>
<dbReference type="AlphaFoldDB" id="A0A4P6UZX9"/>
<dbReference type="GeneID" id="90766428"/>
<name>A0A4P6UZX9_9HYPH</name>
<reference evidence="1 2" key="1">
    <citation type="journal article" date="2017" name="Int. J. Syst. Evol. Microbiol.">
        <title>Roseitalea porphyridii gen. nov., sp. nov., isolated from a red alga, and reclassification of Hoeflea suaedae Chung et al. 2013 as Pseudohoeflea suaedae gen. nov., comb. nov.</title>
        <authorList>
            <person name="Hyeon J.W."/>
            <person name="Jeong S.E."/>
            <person name="Baek K."/>
            <person name="Jeon C.O."/>
        </authorList>
    </citation>
    <scope>NUCLEOTIDE SEQUENCE [LARGE SCALE GENOMIC DNA]</scope>
    <source>
        <strain evidence="1 2">MA7-20</strain>
    </source>
</reference>
<keyword evidence="2" id="KW-1185">Reference proteome</keyword>
<dbReference type="EMBL" id="CP036532">
    <property type="protein sequence ID" value="QBK29816.1"/>
    <property type="molecule type" value="Genomic_DNA"/>
</dbReference>
<dbReference type="OrthoDB" id="7907327at2"/>
<dbReference type="KEGG" id="rpod:E0E05_03895"/>
<gene>
    <name evidence="1" type="ORF">E0E05_03895</name>
</gene>
<organism evidence="1 2">
    <name type="scientific">Roseitalea porphyridii</name>
    <dbReference type="NCBI Taxonomy" id="1852022"/>
    <lineage>
        <taxon>Bacteria</taxon>
        <taxon>Pseudomonadati</taxon>
        <taxon>Pseudomonadota</taxon>
        <taxon>Alphaproteobacteria</taxon>
        <taxon>Hyphomicrobiales</taxon>
        <taxon>Ahrensiaceae</taxon>
        <taxon>Roseitalea</taxon>
    </lineage>
</organism>